<dbReference type="InterPro" id="IPR041742">
    <property type="entry name" value="Sec24-like_trunk_dom"/>
</dbReference>
<dbReference type="InterPro" id="IPR007123">
    <property type="entry name" value="Gelsolin-like_dom"/>
</dbReference>
<feature type="compositionally biased region" description="Low complexity" evidence="16">
    <location>
        <begin position="68"/>
        <end position="84"/>
    </location>
</feature>
<dbReference type="InterPro" id="IPR036465">
    <property type="entry name" value="vWFA_dom_sf"/>
</dbReference>
<evidence type="ECO:0000259" key="21">
    <source>
        <dbReference type="Pfam" id="PF08033"/>
    </source>
</evidence>
<dbReference type="GO" id="GO:0090110">
    <property type="term" value="P:COPII-coated vesicle cargo loading"/>
    <property type="evidence" value="ECO:0007669"/>
    <property type="project" value="TreeGrafter"/>
</dbReference>
<keyword evidence="13" id="KW-0472">Membrane</keyword>
<dbReference type="STRING" id="1229665.N1RTH7"/>
<dbReference type="GO" id="GO:0070971">
    <property type="term" value="C:endoplasmic reticulum exit site"/>
    <property type="evidence" value="ECO:0007669"/>
    <property type="project" value="TreeGrafter"/>
</dbReference>
<evidence type="ECO:0000256" key="6">
    <source>
        <dbReference type="ARBA" id="ARBA00021213"/>
    </source>
</evidence>
<proteinExistence type="inferred from homology"/>
<feature type="domain" description="Gelsolin-like" evidence="17">
    <location>
        <begin position="1514"/>
        <end position="1584"/>
    </location>
</feature>
<dbReference type="SUPFAM" id="SSF81995">
    <property type="entry name" value="beta-sandwich domain of Sec23/24"/>
    <property type="match status" value="2"/>
</dbReference>
<dbReference type="InterPro" id="IPR006896">
    <property type="entry name" value="Sec23/24_trunk_dom"/>
</dbReference>
<organism evidence="22 23">
    <name type="scientific">Fusarium oxysporum f. sp. cubense (strain race 4)</name>
    <name type="common">Panama disease fungus</name>
    <dbReference type="NCBI Taxonomy" id="2502994"/>
    <lineage>
        <taxon>Eukaryota</taxon>
        <taxon>Fungi</taxon>
        <taxon>Dikarya</taxon>
        <taxon>Ascomycota</taxon>
        <taxon>Pezizomycotina</taxon>
        <taxon>Sordariomycetes</taxon>
        <taxon>Hypocreomycetidae</taxon>
        <taxon>Hypocreales</taxon>
        <taxon>Nectriaceae</taxon>
        <taxon>Fusarium</taxon>
        <taxon>Fusarium oxysporum species complex</taxon>
    </lineage>
</organism>
<dbReference type="GO" id="GO:0000139">
    <property type="term" value="C:Golgi membrane"/>
    <property type="evidence" value="ECO:0007669"/>
    <property type="project" value="UniProtKB-SubCell"/>
</dbReference>
<evidence type="ECO:0000256" key="12">
    <source>
        <dbReference type="ARBA" id="ARBA00023034"/>
    </source>
</evidence>
<dbReference type="SUPFAM" id="SSF53300">
    <property type="entry name" value="vWA-like"/>
    <property type="match status" value="2"/>
</dbReference>
<feature type="domain" description="Sec23/Sec24 trunk" evidence="19">
    <location>
        <begin position="341"/>
        <end position="582"/>
    </location>
</feature>
<dbReference type="Proteomes" id="UP000016929">
    <property type="component" value="Unassembled WGS sequence"/>
</dbReference>
<dbReference type="Gene3D" id="2.30.30.380">
    <property type="entry name" value="Zn-finger domain of Sec23/24"/>
    <property type="match status" value="2"/>
</dbReference>
<feature type="compositionally biased region" description="Low complexity" evidence="16">
    <location>
        <begin position="93"/>
        <end position="122"/>
    </location>
</feature>
<evidence type="ECO:0000256" key="16">
    <source>
        <dbReference type="SAM" id="MobiDB-lite"/>
    </source>
</evidence>
<evidence type="ECO:0000256" key="9">
    <source>
        <dbReference type="ARBA" id="ARBA00022824"/>
    </source>
</evidence>
<keyword evidence="10" id="KW-0931">ER-Golgi transport</keyword>
<evidence type="ECO:0000256" key="11">
    <source>
        <dbReference type="ARBA" id="ARBA00022927"/>
    </source>
</evidence>
<evidence type="ECO:0000256" key="2">
    <source>
        <dbReference type="ARBA" id="ARBA00004299"/>
    </source>
</evidence>
<evidence type="ECO:0000256" key="3">
    <source>
        <dbReference type="ARBA" id="ARBA00004397"/>
    </source>
</evidence>
<feature type="domain" description="Sec23/Sec24 trunk" evidence="19">
    <location>
        <begin position="1044"/>
        <end position="1285"/>
    </location>
</feature>
<dbReference type="InterPro" id="IPR036174">
    <property type="entry name" value="Znf_Sec23_Sec24_sf"/>
</dbReference>
<accession>N1RTH7</accession>
<feature type="compositionally biased region" description="Low complexity" evidence="16">
    <location>
        <begin position="15"/>
        <end position="44"/>
    </location>
</feature>
<keyword evidence="7" id="KW-0813">Transport</keyword>
<name>N1RTH7_FUSC4</name>
<dbReference type="InterPro" id="IPR036180">
    <property type="entry name" value="Gelsolin-like_dom_sf"/>
</dbReference>
<dbReference type="CDD" id="cd01479">
    <property type="entry name" value="Sec24-like"/>
    <property type="match status" value="2"/>
</dbReference>
<evidence type="ECO:0000256" key="5">
    <source>
        <dbReference type="ARBA" id="ARBA00013453"/>
    </source>
</evidence>
<dbReference type="EMBL" id="KB726554">
    <property type="protein sequence ID" value="EMT68676.1"/>
    <property type="molecule type" value="Genomic_DNA"/>
</dbReference>
<dbReference type="GO" id="GO:0005789">
    <property type="term" value="C:endoplasmic reticulum membrane"/>
    <property type="evidence" value="ECO:0007669"/>
    <property type="project" value="UniProtKB-SubCell"/>
</dbReference>
<dbReference type="Pfam" id="PF04811">
    <property type="entry name" value="Sec23_trunk"/>
    <property type="match status" value="2"/>
</dbReference>
<evidence type="ECO:0000256" key="13">
    <source>
        <dbReference type="ARBA" id="ARBA00023136"/>
    </source>
</evidence>
<reference evidence="23" key="2">
    <citation type="journal article" date="2014" name="PLoS ONE">
        <title>Genome and Transcriptome Analysis of the Fungal Pathogen Fusarium oxysporum f. sp. cubense Causing Banana Vascular Wilt Disease.</title>
        <authorList>
            <person name="Guo L."/>
            <person name="Han L."/>
            <person name="Yang L."/>
            <person name="Zeng H."/>
            <person name="Fan D."/>
            <person name="Zhu Y."/>
            <person name="Feng Y."/>
            <person name="Wang G."/>
            <person name="Peng C."/>
            <person name="Jiang X."/>
            <person name="Zhou D."/>
            <person name="Ni P."/>
            <person name="Liang C."/>
            <person name="Liu L."/>
            <person name="Wang J."/>
            <person name="Mao C."/>
            <person name="Fang X."/>
            <person name="Peng M."/>
            <person name="Huang J."/>
        </authorList>
    </citation>
    <scope>NUCLEOTIDE SEQUENCE [LARGE SCALE GENOMIC DNA]</scope>
    <source>
        <strain evidence="23">race 4</strain>
    </source>
</reference>
<keyword evidence="8" id="KW-0963">Cytoplasm</keyword>
<evidence type="ECO:0000256" key="8">
    <source>
        <dbReference type="ARBA" id="ARBA00022490"/>
    </source>
</evidence>
<feature type="domain" description="Sec23/Sec24 beta-sandwich" evidence="21">
    <location>
        <begin position="1291"/>
        <end position="1374"/>
    </location>
</feature>
<dbReference type="GO" id="GO:0008270">
    <property type="term" value="F:zinc ion binding"/>
    <property type="evidence" value="ECO:0007669"/>
    <property type="project" value="InterPro"/>
</dbReference>
<dbReference type="Pfam" id="PF00626">
    <property type="entry name" value="Gelsolin"/>
    <property type="match status" value="2"/>
</dbReference>
<evidence type="ECO:0000313" key="22">
    <source>
        <dbReference type="EMBL" id="EMT68676.1"/>
    </source>
</evidence>
<evidence type="ECO:0000259" key="19">
    <source>
        <dbReference type="Pfam" id="PF04811"/>
    </source>
</evidence>
<feature type="domain" description="Sec23/Sec24 beta-sandwich" evidence="21">
    <location>
        <begin position="588"/>
        <end position="671"/>
    </location>
</feature>
<feature type="domain" description="Zinc finger Sec23/Sec24-type" evidence="18">
    <location>
        <begin position="970"/>
        <end position="1007"/>
    </location>
</feature>
<dbReference type="InterPro" id="IPR050550">
    <property type="entry name" value="SEC23_SEC24_subfamily"/>
</dbReference>
<evidence type="ECO:0000259" key="17">
    <source>
        <dbReference type="Pfam" id="PF00626"/>
    </source>
</evidence>
<comment type="subcellular location">
    <subcellularLocation>
        <location evidence="2">Cytoplasmic vesicle</location>
        <location evidence="2">COPII-coated vesicle membrane</location>
        <topology evidence="2">Peripheral membrane protein</topology>
        <orientation evidence="2">Cytoplasmic side</orientation>
    </subcellularLocation>
    <subcellularLocation>
        <location evidence="3">Endoplasmic reticulum membrane</location>
        <topology evidence="3">Peripheral membrane protein</topology>
        <orientation evidence="3">Cytoplasmic side</orientation>
    </subcellularLocation>
    <subcellularLocation>
        <location evidence="1">Golgi apparatus membrane</location>
        <topology evidence="1">Peripheral membrane protein</topology>
        <orientation evidence="1">Cytoplasmic side</orientation>
    </subcellularLocation>
</comment>
<dbReference type="Gene3D" id="2.60.40.1670">
    <property type="entry name" value="beta-sandwich domain of Sec23/24"/>
    <property type="match status" value="2"/>
</dbReference>
<evidence type="ECO:0000256" key="1">
    <source>
        <dbReference type="ARBA" id="ARBA00004255"/>
    </source>
</evidence>
<keyword evidence="11" id="KW-0653">Protein transport</keyword>
<keyword evidence="12" id="KW-0333">Golgi apparatus</keyword>
<dbReference type="InterPro" id="IPR012990">
    <property type="entry name" value="Beta-sandwich_Sec23_24"/>
</dbReference>
<dbReference type="SUPFAM" id="SSF82754">
    <property type="entry name" value="C-terminal, gelsolin-like domain of Sec23/24"/>
    <property type="match status" value="2"/>
</dbReference>
<reference evidence="23" key="1">
    <citation type="submission" date="2012-09" db="EMBL/GenBank/DDBJ databases">
        <title>Genome sequencing and comparative transcriptomics of race 1 and race 4 of banana pathogen: Fusarium oxysporum f. sp. cubense.</title>
        <authorList>
            <person name="Fang X."/>
            <person name="Huang J."/>
        </authorList>
    </citation>
    <scope>NUCLEOTIDE SEQUENCE [LARGE SCALE GENOMIC DNA]</scope>
    <source>
        <strain evidence="23">race 4</strain>
    </source>
</reference>
<feature type="domain" description="Gelsolin-like" evidence="17">
    <location>
        <begin position="811"/>
        <end position="863"/>
    </location>
</feature>
<feature type="region of interest" description="Disordered" evidence="16">
    <location>
        <begin position="1"/>
        <end position="122"/>
    </location>
</feature>
<keyword evidence="9" id="KW-0256">Endoplasmic reticulum</keyword>
<comment type="function">
    <text evidence="15">Component of the coat protein complex II (COPII) which promotes the formation of transport vesicles from the endoplasmic reticulum (ER). The coat has two main functions, the physical deformation of the endoplasmic reticulum membrane into vesicles and the selection of cargo molecules.</text>
</comment>
<dbReference type="HOGENOM" id="CLU_242562_0_0_1"/>
<keyword evidence="23" id="KW-1185">Reference proteome</keyword>
<sequence length="1648" mass="181178">MSMPPPGDGFGGYPAQQYDQYAGQEQQPQQAYEDPAAAQQQQPHDQGHKKKKRGYAAQAFEVGTGANAVAGAQTGGAPQQFGAPPAQPGYGGYQAEPQAAAPQGYQYPQGYGAQQPAAPQAPQYGYQAPDQGYPAPGAQQPAPGVGGITQGVGNMNIGGQAQQPQAAQPPRPAVLNQLYPTDLLSQPFNVSELDLPPPPIVLPPNTSVTPSPDANCSPRYFRSTLNAVPTTHSLLKKSKLPLALVIQPYGSLHDDEDPVPVVQDQVISRCRRCRTYINPYVTFLDQGHRWRCNMCNLTNDVPQAFDWDAAAQQSVDRWQRPELNHAVVEFVAPQEYMVRPPQPLIYLFCFDVSYAAVSTGLVATAARTILDSLDRIPNADRRTRLGFLAVDSSLHYFSIPKDTDENGETNMLVVSDLDEPFLPIPNELLVPLSESRQSVEKFLQKLPDMFQNNQSNGSCMGSALRAAHKLISTLGGKIVVLTASLPNLGVGKLEMREDKKLLGTSKEGALLQTANSFYKSFAVECSKSQVSIDMFLFSSQYQDVASLSNLPRYTGGQTWFYPGWHASRPEDALKFASEFSDYLSSEIGLEAVLRVRATSGLRMNTFYGNFFNRSSDLCAFPAFPRDQCYVVEVAIDENLTKNVICLQAAVLHTTCNGERRIRVMTLALPTTTNLSDMYASADQCAITTYFSHKAVERALSSGLDAARDALQSKVTELLQTFKKELAGGSMGGGLQFPANLRGLPLLFLGLIKNVGLRKSSQIPSDIRSAALCLLSTLPVPLLMRYIYPRLYSLHDMPDNAGVPDQETGHIALPPALNLSSERLVPYGLYLIDDGQTQFLWVGRDAVPQLVQDVFGVEDRGQIQAQQPQAAQPPRPAVLNQLYPTDLLSQPFNVSELDLPPPPIVLPPNTSVTPSPDANCSPRYFRSTLNAVPTTHSLLKKSKLPLALVIQPYGSLHDDEDPVPVVQDQVISRCRRCRTYINPYVTFLDQGHRWRCNMCNLTNDVPQAFDWDAAAQQSVDRWQRPELNHAVVEFVAPQEYMVRPPQPLIYLFCFDVSYAAVSTGLVATAARTILDSLDRIPNADRRTRLGFLAVDSSLHYFSIPKDTDENGETNMLVVSDLDEPFLPIPNELLVPLSESRQSVEKFLQKLPDMFQNNQSNGSCMGSALRAAHKLISTLGGKIVVLTASLPNLGVGKLEMREDKKLLGTSKEGALLQTANSFYKSFAVECSKSQVSIDMFLFSSQYQDVASLSNLPRYTGGQTWFYPGWHASRPEDALKFASEFSDYLSSEIGLEAVLRVRATSGLRMNTFYGNFFNRSSDLCAFPAFPRDQCYVVEVAIDENLTKNVICLQAAVLHTTCNGERRIRVMTLALPTTTNLSDMYASADQCAITTYFSHKAVERALSSGLDAARDALQSKVTELLQTFKKELAGGSMGGGLQFPANLRGLPLLFLGLIKNVGLRKSSQIPSDIRSAALCLLSTLPVPLLMRYIYPRLYSLHDMPDNAGVPDQETGHIALPPALNLSSERLVPYGLYLIDDGQTQFLWVGRDAVPQLVQDVFGVEDRGQIQVGKGRVPELEGDFNERVRAIVQKSRDHKSLGVGSITLPHLYIVREDGEPSLKLWAQTLLVEDRADQGVSAAQWLGMLREKVS</sequence>
<evidence type="ECO:0000313" key="23">
    <source>
        <dbReference type="Proteomes" id="UP000016929"/>
    </source>
</evidence>
<dbReference type="GO" id="GO:0000149">
    <property type="term" value="F:SNARE binding"/>
    <property type="evidence" value="ECO:0007669"/>
    <property type="project" value="TreeGrafter"/>
</dbReference>
<protein>
    <recommendedName>
        <fullName evidence="6">Protein transport protein SEC24</fullName>
    </recommendedName>
    <alternativeName>
        <fullName evidence="5">Protein transport protein sec24</fullName>
    </alternativeName>
</protein>
<dbReference type="GO" id="GO:0030127">
    <property type="term" value="C:COPII vesicle coat"/>
    <property type="evidence" value="ECO:0007669"/>
    <property type="project" value="InterPro"/>
</dbReference>
<evidence type="ECO:0000259" key="18">
    <source>
        <dbReference type="Pfam" id="PF04810"/>
    </source>
</evidence>
<dbReference type="Pfam" id="PF04810">
    <property type="entry name" value="zf-Sec23_Sec24"/>
    <property type="match status" value="2"/>
</dbReference>
<gene>
    <name evidence="22" type="ORF">FOC4_g10013096</name>
</gene>
<evidence type="ECO:0000256" key="14">
    <source>
        <dbReference type="ARBA" id="ARBA00023329"/>
    </source>
</evidence>
<evidence type="ECO:0000256" key="4">
    <source>
        <dbReference type="ARBA" id="ARBA00008334"/>
    </source>
</evidence>
<dbReference type="Gene3D" id="1.20.120.730">
    <property type="entry name" value="Sec23/Sec24 helical domain"/>
    <property type="match status" value="2"/>
</dbReference>
<dbReference type="SUPFAM" id="SSF82919">
    <property type="entry name" value="Zn-finger domain of Sec23/24"/>
    <property type="match status" value="2"/>
</dbReference>
<dbReference type="InterPro" id="IPR006900">
    <property type="entry name" value="Sec23/24_helical_dom"/>
</dbReference>
<dbReference type="GO" id="GO:0006886">
    <property type="term" value="P:intracellular protein transport"/>
    <property type="evidence" value="ECO:0007669"/>
    <property type="project" value="InterPro"/>
</dbReference>
<feature type="domain" description="Sec23/Sec24 helical" evidence="20">
    <location>
        <begin position="682"/>
        <end position="783"/>
    </location>
</feature>
<dbReference type="Pfam" id="PF08033">
    <property type="entry name" value="Sec23_BS"/>
    <property type="match status" value="2"/>
</dbReference>
<evidence type="ECO:0000256" key="10">
    <source>
        <dbReference type="ARBA" id="ARBA00022892"/>
    </source>
</evidence>
<dbReference type="InterPro" id="IPR036175">
    <property type="entry name" value="Sec23/24_helical_dom_sf"/>
</dbReference>
<evidence type="ECO:0000259" key="20">
    <source>
        <dbReference type="Pfam" id="PF04815"/>
    </source>
</evidence>
<dbReference type="InterPro" id="IPR029006">
    <property type="entry name" value="ADF-H/Gelsolin-like_dom_sf"/>
</dbReference>
<keyword evidence="14" id="KW-0968">Cytoplasmic vesicle</keyword>
<dbReference type="Gene3D" id="3.40.50.410">
    <property type="entry name" value="von Willebrand factor, type A domain"/>
    <property type="match status" value="2"/>
</dbReference>
<evidence type="ECO:0000256" key="15">
    <source>
        <dbReference type="ARBA" id="ARBA00025471"/>
    </source>
</evidence>
<dbReference type="Pfam" id="PF04815">
    <property type="entry name" value="Sec23_helical"/>
    <property type="match status" value="2"/>
</dbReference>
<feature type="domain" description="Sec23/Sec24 helical" evidence="20">
    <location>
        <begin position="1385"/>
        <end position="1486"/>
    </location>
</feature>
<dbReference type="InterPro" id="IPR006895">
    <property type="entry name" value="Znf_Sec23_Sec24"/>
</dbReference>
<dbReference type="PANTHER" id="PTHR13803">
    <property type="entry name" value="SEC24-RELATED PROTEIN"/>
    <property type="match status" value="1"/>
</dbReference>
<dbReference type="PANTHER" id="PTHR13803:SF39">
    <property type="entry name" value="SECRETORY 24AB, ISOFORM A"/>
    <property type="match status" value="1"/>
</dbReference>
<dbReference type="OrthoDB" id="49016at2759"/>
<evidence type="ECO:0000256" key="7">
    <source>
        <dbReference type="ARBA" id="ARBA00022448"/>
    </source>
</evidence>
<comment type="similarity">
    <text evidence="4">Belongs to the SEC23/SEC24 family. SEC24 subfamily.</text>
</comment>
<dbReference type="SUPFAM" id="SSF81811">
    <property type="entry name" value="Helical domain of Sec23/24"/>
    <property type="match status" value="2"/>
</dbReference>
<feature type="domain" description="Zinc finger Sec23/Sec24-type" evidence="18">
    <location>
        <begin position="267"/>
        <end position="304"/>
    </location>
</feature>
<dbReference type="Gene3D" id="3.40.20.10">
    <property type="entry name" value="Severin"/>
    <property type="match status" value="2"/>
</dbReference>